<dbReference type="GeneTree" id="ENSGT00940000156163"/>
<dbReference type="OrthoDB" id="671595at2759"/>
<dbReference type="SMART" id="SM00093">
    <property type="entry name" value="SERPIN"/>
    <property type="match status" value="1"/>
</dbReference>
<dbReference type="InterPro" id="IPR042178">
    <property type="entry name" value="Serpin_sf_1"/>
</dbReference>
<organism evidence="6 7">
    <name type="scientific">Scleropages formosus</name>
    <name type="common">Asian bonytongue</name>
    <name type="synonym">Osteoglossum formosum</name>
    <dbReference type="NCBI Taxonomy" id="113540"/>
    <lineage>
        <taxon>Eukaryota</taxon>
        <taxon>Metazoa</taxon>
        <taxon>Chordata</taxon>
        <taxon>Craniata</taxon>
        <taxon>Vertebrata</taxon>
        <taxon>Euteleostomi</taxon>
        <taxon>Actinopterygii</taxon>
        <taxon>Neopterygii</taxon>
        <taxon>Teleostei</taxon>
        <taxon>Osteoglossocephala</taxon>
        <taxon>Osteoglossomorpha</taxon>
        <taxon>Osteoglossiformes</taxon>
        <taxon>Osteoglossidae</taxon>
        <taxon>Scleropages</taxon>
    </lineage>
</organism>
<protein>
    <recommendedName>
        <fullName evidence="5">Serpin domain-containing protein</fullName>
    </recommendedName>
</protein>
<dbReference type="GO" id="GO:0005783">
    <property type="term" value="C:endoplasmic reticulum"/>
    <property type="evidence" value="ECO:0007669"/>
    <property type="project" value="TreeGrafter"/>
</dbReference>
<reference evidence="6" key="2">
    <citation type="submission" date="2025-08" db="UniProtKB">
        <authorList>
            <consortium name="Ensembl"/>
        </authorList>
    </citation>
    <scope>IDENTIFICATION</scope>
</reference>
<keyword evidence="3" id="KW-0325">Glycoprotein</keyword>
<dbReference type="PANTHER" id="PTHR11461">
    <property type="entry name" value="SERINE PROTEASE INHIBITOR, SERPIN"/>
    <property type="match status" value="1"/>
</dbReference>
<dbReference type="SUPFAM" id="SSF56574">
    <property type="entry name" value="Serpins"/>
    <property type="match status" value="1"/>
</dbReference>
<dbReference type="Pfam" id="PF00079">
    <property type="entry name" value="Serpin"/>
    <property type="match status" value="1"/>
</dbReference>
<evidence type="ECO:0000259" key="5">
    <source>
        <dbReference type="SMART" id="SM00093"/>
    </source>
</evidence>
<keyword evidence="7" id="KW-1185">Reference proteome</keyword>
<accession>A0A8C9RBF0</accession>
<comment type="similarity">
    <text evidence="1 4">Belongs to the serpin family.</text>
</comment>
<dbReference type="GO" id="GO:0004867">
    <property type="term" value="F:serine-type endopeptidase inhibitor activity"/>
    <property type="evidence" value="ECO:0007669"/>
    <property type="project" value="InterPro"/>
</dbReference>
<feature type="domain" description="Serpin" evidence="5">
    <location>
        <begin position="57"/>
        <end position="405"/>
    </location>
</feature>
<dbReference type="InterPro" id="IPR023796">
    <property type="entry name" value="Serpin_dom"/>
</dbReference>
<sequence>HTDKQSCGNILYLPSASPLLYISAIVILDKSFEMIGDKCYSQDPTSLLSDSTTSLGLSLYHSMVNDASLKSENVLLSPVVVASSLGVMALGARQNTASQVKSLLNVKMEEDKLHASLSELLRDVSDDEERTINWKINSRLYGPSWSKLHYRHDHGKINFRDKRNALLEINKWAEGSTKSKVPEVIKSLPGTEGAVFINIMVFKPHWAEAFGHNMVDNRGFMISRHRTASVQMMHRTGFYRFFEDEANQLQFLEIPLGQNQTSLMILMPFHVEPLERLEKMLTKENLRKWSEQLREQAVAVSLPIVDLNIGHELQKHLEQLGLVEAVDKSKADFSGITGKKDLHLSSFLQATALEITTGGNPFDEHVFGRKELQSAKLSYADHPFIFFVQDKKTGSVLLIGRLLKSSSEENHDEL</sequence>
<evidence type="ECO:0000256" key="2">
    <source>
        <dbReference type="ARBA" id="ARBA00022729"/>
    </source>
</evidence>
<name>A0A8C9RBF0_SCLFO</name>
<dbReference type="GO" id="GO:0005615">
    <property type="term" value="C:extracellular space"/>
    <property type="evidence" value="ECO:0007669"/>
    <property type="project" value="InterPro"/>
</dbReference>
<reference evidence="6" key="3">
    <citation type="submission" date="2025-09" db="UniProtKB">
        <authorList>
            <consortium name="Ensembl"/>
        </authorList>
    </citation>
    <scope>IDENTIFICATION</scope>
</reference>
<dbReference type="Gene3D" id="3.30.497.10">
    <property type="entry name" value="Antithrombin, subunit I, domain 2"/>
    <property type="match status" value="1"/>
</dbReference>
<dbReference type="InterPro" id="IPR042185">
    <property type="entry name" value="Serpin_sf_2"/>
</dbReference>
<evidence type="ECO:0000256" key="4">
    <source>
        <dbReference type="RuleBase" id="RU000411"/>
    </source>
</evidence>
<dbReference type="Gene3D" id="2.30.39.10">
    <property type="entry name" value="Alpha-1-antitrypsin, domain 1"/>
    <property type="match status" value="1"/>
</dbReference>
<dbReference type="GO" id="GO:0030199">
    <property type="term" value="P:collagen fibril organization"/>
    <property type="evidence" value="ECO:0007669"/>
    <property type="project" value="TreeGrafter"/>
</dbReference>
<evidence type="ECO:0000313" key="7">
    <source>
        <dbReference type="Proteomes" id="UP000694397"/>
    </source>
</evidence>
<dbReference type="Ensembl" id="ENSSFOT00015013355.2">
    <property type="protein sequence ID" value="ENSSFOP00015013190.2"/>
    <property type="gene ID" value="ENSSFOG00015008176.2"/>
</dbReference>
<evidence type="ECO:0000256" key="3">
    <source>
        <dbReference type="ARBA" id="ARBA00023180"/>
    </source>
</evidence>
<evidence type="ECO:0000256" key="1">
    <source>
        <dbReference type="ARBA" id="ARBA00009500"/>
    </source>
</evidence>
<dbReference type="PANTHER" id="PTHR11461:SF27">
    <property type="entry name" value="SERPIN H1"/>
    <property type="match status" value="1"/>
</dbReference>
<proteinExistence type="inferred from homology"/>
<dbReference type="Proteomes" id="UP000694397">
    <property type="component" value="Chromosome 14"/>
</dbReference>
<dbReference type="InterPro" id="IPR000215">
    <property type="entry name" value="Serpin_fam"/>
</dbReference>
<evidence type="ECO:0000313" key="6">
    <source>
        <dbReference type="Ensembl" id="ENSSFOP00015013190.2"/>
    </source>
</evidence>
<dbReference type="AlphaFoldDB" id="A0A8C9RBF0"/>
<keyword evidence="2" id="KW-0732">Signal</keyword>
<dbReference type="InterPro" id="IPR036186">
    <property type="entry name" value="Serpin_sf"/>
</dbReference>
<reference evidence="6 7" key="1">
    <citation type="submission" date="2019-04" db="EMBL/GenBank/DDBJ databases">
        <authorList>
            <consortium name="Wellcome Sanger Institute Data Sharing"/>
        </authorList>
    </citation>
    <scope>NUCLEOTIDE SEQUENCE [LARGE SCALE GENOMIC DNA]</scope>
</reference>